<dbReference type="PANTHER" id="PTHR43767">
    <property type="entry name" value="LONG-CHAIN-FATTY-ACID--COA LIGASE"/>
    <property type="match status" value="1"/>
</dbReference>
<evidence type="ECO:0000259" key="3">
    <source>
        <dbReference type="Pfam" id="PF13193"/>
    </source>
</evidence>
<reference evidence="4 5" key="1">
    <citation type="journal article" date="2023" name="Sci. Data">
        <title>Genome assembly of the Korean intertidal mud-creeper Batillaria attramentaria.</title>
        <authorList>
            <person name="Patra A.K."/>
            <person name="Ho P.T."/>
            <person name="Jun S."/>
            <person name="Lee S.J."/>
            <person name="Kim Y."/>
            <person name="Won Y.J."/>
        </authorList>
    </citation>
    <scope>NUCLEOTIDE SEQUENCE [LARGE SCALE GENOMIC DNA]</scope>
    <source>
        <strain evidence="4">Wonlab-2016</strain>
    </source>
</reference>
<dbReference type="Gene3D" id="3.40.50.12780">
    <property type="entry name" value="N-terminal domain of ligase-like"/>
    <property type="match status" value="1"/>
</dbReference>
<feature type="domain" description="AMP-dependent synthetase/ligase" evidence="2">
    <location>
        <begin position="3"/>
        <end position="96"/>
    </location>
</feature>
<evidence type="ECO:0000256" key="1">
    <source>
        <dbReference type="SAM" id="MobiDB-lite"/>
    </source>
</evidence>
<dbReference type="InterPro" id="IPR000873">
    <property type="entry name" value="AMP-dep_synth/lig_dom"/>
</dbReference>
<evidence type="ECO:0000313" key="5">
    <source>
        <dbReference type="Proteomes" id="UP001519460"/>
    </source>
</evidence>
<sequence length="353" mass="38305">ELVLSPGSQPISKRHVQAAFKMADTVGIDYSSTECGFLTMKVLNMDNKGDYEDYNSGLPLPGVEIKLVDESQQEVVEPGQTGEVLCRGPHVLTGYLGMDKESHDNVFTHDGWFRTTDVGFRNSKGELHVIGRKSNAIIYGGFILYPGWLESRLARCPGVQSVVIVPVPDSIKYQELCACVMPQPGIGVTEEEVREFCKTLYLDPEAVESAVPRYYLFFDRFPTTVTGKTDRKAPNDVISNTQPTLISNTQPTVVTSNTQPTDPISNTQPTDVISNTQPTNVISNTQPNDVSSNTQPTDVTINTQPSDVISNIQLLTSAATPSLLTLPSTPSLLSLPATPSLLTSSATPNLLTS</sequence>
<dbReference type="EMBL" id="JACVVK020000151">
    <property type="protein sequence ID" value="KAK7488365.1"/>
    <property type="molecule type" value="Genomic_DNA"/>
</dbReference>
<dbReference type="Pfam" id="PF00501">
    <property type="entry name" value="AMP-binding"/>
    <property type="match status" value="1"/>
</dbReference>
<feature type="domain" description="AMP-binding enzyme C-terminal" evidence="3">
    <location>
        <begin position="149"/>
        <end position="228"/>
    </location>
</feature>
<dbReference type="InterPro" id="IPR050237">
    <property type="entry name" value="ATP-dep_AMP-bd_enzyme"/>
</dbReference>
<dbReference type="CDD" id="cd04433">
    <property type="entry name" value="AFD_class_I"/>
    <property type="match status" value="1"/>
</dbReference>
<dbReference type="Gene3D" id="3.30.300.30">
    <property type="match status" value="1"/>
</dbReference>
<dbReference type="PANTHER" id="PTHR43767:SF1">
    <property type="entry name" value="NONRIBOSOMAL PEPTIDE SYNTHASE PES1 (EUROFUNG)-RELATED"/>
    <property type="match status" value="1"/>
</dbReference>
<evidence type="ECO:0000313" key="4">
    <source>
        <dbReference type="EMBL" id="KAK7488365.1"/>
    </source>
</evidence>
<dbReference type="SUPFAM" id="SSF56801">
    <property type="entry name" value="Acetyl-CoA synthetase-like"/>
    <property type="match status" value="1"/>
</dbReference>
<dbReference type="InterPro" id="IPR025110">
    <property type="entry name" value="AMP-bd_C"/>
</dbReference>
<dbReference type="GO" id="GO:0016878">
    <property type="term" value="F:acid-thiol ligase activity"/>
    <property type="evidence" value="ECO:0007669"/>
    <property type="project" value="UniProtKB-ARBA"/>
</dbReference>
<accession>A0ABD0KNA2</accession>
<proteinExistence type="predicted"/>
<dbReference type="InterPro" id="IPR045851">
    <property type="entry name" value="AMP-bd_C_sf"/>
</dbReference>
<dbReference type="InterPro" id="IPR042099">
    <property type="entry name" value="ANL_N_sf"/>
</dbReference>
<feature type="non-terminal residue" evidence="4">
    <location>
        <position position="1"/>
    </location>
</feature>
<protein>
    <submittedName>
        <fullName evidence="4">Uncharacterized protein</fullName>
    </submittedName>
</protein>
<dbReference type="Pfam" id="PF13193">
    <property type="entry name" value="AMP-binding_C"/>
    <property type="match status" value="1"/>
</dbReference>
<organism evidence="4 5">
    <name type="scientific">Batillaria attramentaria</name>
    <dbReference type="NCBI Taxonomy" id="370345"/>
    <lineage>
        <taxon>Eukaryota</taxon>
        <taxon>Metazoa</taxon>
        <taxon>Spiralia</taxon>
        <taxon>Lophotrochozoa</taxon>
        <taxon>Mollusca</taxon>
        <taxon>Gastropoda</taxon>
        <taxon>Caenogastropoda</taxon>
        <taxon>Sorbeoconcha</taxon>
        <taxon>Cerithioidea</taxon>
        <taxon>Batillariidae</taxon>
        <taxon>Batillaria</taxon>
    </lineage>
</organism>
<evidence type="ECO:0000259" key="2">
    <source>
        <dbReference type="Pfam" id="PF00501"/>
    </source>
</evidence>
<keyword evidence="5" id="KW-1185">Reference proteome</keyword>
<dbReference type="AlphaFoldDB" id="A0ABD0KNA2"/>
<gene>
    <name evidence="4" type="ORF">BaRGS_00020339</name>
</gene>
<dbReference type="Proteomes" id="UP001519460">
    <property type="component" value="Unassembled WGS sequence"/>
</dbReference>
<name>A0ABD0KNA2_9CAEN</name>
<feature type="region of interest" description="Disordered" evidence="1">
    <location>
        <begin position="251"/>
        <end position="275"/>
    </location>
</feature>
<comment type="caution">
    <text evidence="4">The sequence shown here is derived from an EMBL/GenBank/DDBJ whole genome shotgun (WGS) entry which is preliminary data.</text>
</comment>